<dbReference type="EMBL" id="JAKEVZ010000008">
    <property type="protein sequence ID" value="MCF1751810.1"/>
    <property type="molecule type" value="Genomic_DNA"/>
</dbReference>
<dbReference type="Proteomes" id="UP001201449">
    <property type="component" value="Unassembled WGS sequence"/>
</dbReference>
<keyword evidence="2" id="KW-1185">Reference proteome</keyword>
<evidence type="ECO:0000313" key="2">
    <source>
        <dbReference type="Proteomes" id="UP001201449"/>
    </source>
</evidence>
<reference evidence="1 2" key="1">
    <citation type="submission" date="2022-01" db="EMBL/GenBank/DDBJ databases">
        <title>Mariniradius saccharolyticus sp. nov., isolated from sediment of a river.</title>
        <authorList>
            <person name="Liu H."/>
        </authorList>
    </citation>
    <scope>NUCLEOTIDE SEQUENCE [LARGE SCALE GENOMIC DNA]</scope>
    <source>
        <strain evidence="1 2">RY-2</strain>
    </source>
</reference>
<proteinExistence type="predicted"/>
<accession>A0ABS9BUS9</accession>
<dbReference type="RefSeq" id="WP_234861754.1">
    <property type="nucleotide sequence ID" value="NZ_JAKEVZ010000008.1"/>
</dbReference>
<name>A0ABS9BUS9_9BACT</name>
<protein>
    <submittedName>
        <fullName evidence="1">Uncharacterized protein</fullName>
    </submittedName>
</protein>
<gene>
    <name evidence="1" type="ORF">L0U89_12085</name>
</gene>
<organism evidence="1 2">
    <name type="scientific">Mariniradius sediminis</name>
    <dbReference type="NCBI Taxonomy" id="2909237"/>
    <lineage>
        <taxon>Bacteria</taxon>
        <taxon>Pseudomonadati</taxon>
        <taxon>Bacteroidota</taxon>
        <taxon>Cytophagia</taxon>
        <taxon>Cytophagales</taxon>
        <taxon>Cyclobacteriaceae</taxon>
        <taxon>Mariniradius</taxon>
    </lineage>
</organism>
<evidence type="ECO:0000313" key="1">
    <source>
        <dbReference type="EMBL" id="MCF1751810.1"/>
    </source>
</evidence>
<comment type="caution">
    <text evidence="1">The sequence shown here is derived from an EMBL/GenBank/DDBJ whole genome shotgun (WGS) entry which is preliminary data.</text>
</comment>
<sequence>MRKTSSMVGKLKIERLAVKEIYVLIIPKKRIPNPNIGILKVFPICTQWMRLTDKNNPSIDAKRFSTKRNYFAFHYTFLILPIWQEEHRLST</sequence>